<protein>
    <recommendedName>
        <fullName evidence="3">Lipoprotein</fullName>
    </recommendedName>
</protein>
<reference evidence="2" key="1">
    <citation type="journal article" date="2019" name="Int. J. Syst. Evol. Microbiol.">
        <title>The Global Catalogue of Microorganisms (GCM) 10K type strain sequencing project: providing services to taxonomists for standard genome sequencing and annotation.</title>
        <authorList>
            <consortium name="The Broad Institute Genomics Platform"/>
            <consortium name="The Broad Institute Genome Sequencing Center for Infectious Disease"/>
            <person name="Wu L."/>
            <person name="Ma J."/>
        </authorList>
    </citation>
    <scope>NUCLEOTIDE SEQUENCE [LARGE SCALE GENOMIC DNA]</scope>
    <source>
        <strain evidence="2">KCTC 42423</strain>
    </source>
</reference>
<accession>A0ABW5NC42</accession>
<dbReference type="Proteomes" id="UP001597459">
    <property type="component" value="Unassembled WGS sequence"/>
</dbReference>
<gene>
    <name evidence="1" type="ORF">ACFSTE_17210</name>
</gene>
<dbReference type="EMBL" id="JBHULX010000039">
    <property type="protein sequence ID" value="MFD2592579.1"/>
    <property type="molecule type" value="Genomic_DNA"/>
</dbReference>
<organism evidence="1 2">
    <name type="scientific">Aquimarina hainanensis</name>
    <dbReference type="NCBI Taxonomy" id="1578017"/>
    <lineage>
        <taxon>Bacteria</taxon>
        <taxon>Pseudomonadati</taxon>
        <taxon>Bacteroidota</taxon>
        <taxon>Flavobacteriia</taxon>
        <taxon>Flavobacteriales</taxon>
        <taxon>Flavobacteriaceae</taxon>
        <taxon>Aquimarina</taxon>
    </lineage>
</organism>
<proteinExistence type="predicted"/>
<evidence type="ECO:0008006" key="3">
    <source>
        <dbReference type="Google" id="ProtNLM"/>
    </source>
</evidence>
<dbReference type="RefSeq" id="WP_378254624.1">
    <property type="nucleotide sequence ID" value="NZ_JBHSJV010000001.1"/>
</dbReference>
<evidence type="ECO:0000313" key="2">
    <source>
        <dbReference type="Proteomes" id="UP001597459"/>
    </source>
</evidence>
<dbReference type="PROSITE" id="PS51257">
    <property type="entry name" value="PROKAR_LIPOPROTEIN"/>
    <property type="match status" value="1"/>
</dbReference>
<keyword evidence="2" id="KW-1185">Reference proteome</keyword>
<comment type="caution">
    <text evidence="1">The sequence shown here is derived from an EMBL/GenBank/DDBJ whole genome shotgun (WGS) entry which is preliminary data.</text>
</comment>
<name>A0ABW5NC42_9FLAO</name>
<sequence length="202" mass="22563">MKLSIYIILVFFFIACKNEKETPGTLETTVKNNKKSLAKNTDKTTSQGTLLCLINGKNWSYTEASGIITKNKRTNETLATVTFKQKINKKTESVQLYYDAITKKLKNISVSIYVEQNKHTGLAGGMQRTTYELFSTDKKDSNESMAGTIDTSGANTLSGNANAIINYNQKHLIKNKHDEILHITDLQFSNVGYSDLSNGLKF</sequence>
<evidence type="ECO:0000313" key="1">
    <source>
        <dbReference type="EMBL" id="MFD2592579.1"/>
    </source>
</evidence>